<dbReference type="SUPFAM" id="SSF56672">
    <property type="entry name" value="DNA/RNA polymerases"/>
    <property type="match status" value="1"/>
</dbReference>
<dbReference type="Gene3D" id="3.40.50.1980">
    <property type="entry name" value="Nitrogenase molybdenum iron protein domain"/>
    <property type="match status" value="1"/>
</dbReference>
<evidence type="ECO:0000256" key="1">
    <source>
        <dbReference type="SAM" id="MobiDB-lite"/>
    </source>
</evidence>
<evidence type="ECO:0000313" key="5">
    <source>
        <dbReference type="Proteomes" id="UP000265515"/>
    </source>
</evidence>
<evidence type="ECO:0000313" key="4">
    <source>
        <dbReference type="EMBL" id="GBG80776.1"/>
    </source>
</evidence>
<dbReference type="InterPro" id="IPR000477">
    <property type="entry name" value="RT_dom"/>
</dbReference>
<dbReference type="OrthoDB" id="3186349at2759"/>
<feature type="region of interest" description="Disordered" evidence="1">
    <location>
        <begin position="130"/>
        <end position="184"/>
    </location>
</feature>
<feature type="compositionally biased region" description="Gly residues" evidence="1">
    <location>
        <begin position="152"/>
        <end position="181"/>
    </location>
</feature>
<dbReference type="InterPro" id="IPR043128">
    <property type="entry name" value="Rev_trsase/Diguanyl_cyclase"/>
</dbReference>
<name>A0A388LEP2_CHABU</name>
<dbReference type="InterPro" id="IPR051030">
    <property type="entry name" value="Vitamin_B12-ABC_binding"/>
</dbReference>
<sequence length="858" mass="94913">MNELLQCAKHGLTRTQILNNFARALLDPLRTQLYPRTKEEGMTYEKFNKIAIDHAGFLAEANYCHYWKDLQAGKKWQNRTISGNIPGKDNLLPTFEEGGVETLSYDQIDYGLEEGPNGPVAQEGSYEAVAARRGGRQGRGRDRGRGGHGRGGRGPGTQSGGGEGSYYVGGRGNGPSQGGRGSYSTWGRGRGAWYGTWDKPYPPHPEGSVRKYKPVGKKAKPVSILLETSKEETMEKEEEVLQVIQERRATEGHRIPDEVADTMKIGVDGFLTEKENRLIKRTSLEFHLAFAFSDLQHGRLDAKLIPPVRIHTVEHECWNDKGPSYEFGIAGEVTDLLRAKMDSFVAEPKVSPYANRWFVFRKPNKTLRWIQDLQKLNAVTIRDAGSLPQADLLVESHAARSIYSLIDLYSGYNQLPLDVRDRPYTAMHTPVGQLQMQVTPMGFTNAVAEAPRRMLAVAGDMFPEKCEPYINDNPIKGAQGKDETEVQPGIRRFVWDHLQDIKDLLRRFLVYNITASGPKSILAVPEVTILGFRCGAYGRKPDPAKTDKISQWSTPLRTTTECDAEGVEAVAVCTEAKYGLSEGLSRSEVHDVASSSAAALWEASLGLTWQPRVVVEWALCPFRVDPIRLQELQPDVVLTEVQTGGGALTVEDVERCLAEWMGRHVRIIHAEPQTLEEVWQAVGSVADAIGYTEEGKAVLDRLRNRIMTVQRATMGRQKKRALCIQWLYPLFATGAWIPELIGLAGGVDVASKAGGKAQQLSPERLAKVETDVILVAICSLNIQQAEREAAEAFENGVLASLQKAKTKVVAVVDAVKLFSRAGPSLVESLEVLAEIFHPESQPFGHEGRPWQGWGVAES</sequence>
<dbReference type="Gene3D" id="3.10.10.10">
    <property type="entry name" value="HIV Type 1 Reverse Transcriptase, subunit A, domain 1"/>
    <property type="match status" value="1"/>
</dbReference>
<evidence type="ECO:0000259" key="2">
    <source>
        <dbReference type="Pfam" id="PF00078"/>
    </source>
</evidence>
<keyword evidence="5" id="KW-1185">Reference proteome</keyword>
<feature type="domain" description="Fe/B12 periplasmic-binding" evidence="3">
    <location>
        <begin position="665"/>
        <end position="783"/>
    </location>
</feature>
<dbReference type="PANTHER" id="PTHR42860">
    <property type="entry name" value="VITAMIN B12-BINDING PROTEIN"/>
    <property type="match status" value="1"/>
</dbReference>
<dbReference type="EMBL" id="BFEA01000356">
    <property type="protein sequence ID" value="GBG80776.1"/>
    <property type="molecule type" value="Genomic_DNA"/>
</dbReference>
<dbReference type="Gramene" id="GBG80776">
    <property type="protein sequence ID" value="GBG80776"/>
    <property type="gene ID" value="CBR_g31330"/>
</dbReference>
<gene>
    <name evidence="4" type="ORF">CBR_g31330</name>
</gene>
<dbReference type="InterPro" id="IPR043502">
    <property type="entry name" value="DNA/RNA_pol_sf"/>
</dbReference>
<evidence type="ECO:0000259" key="3">
    <source>
        <dbReference type="Pfam" id="PF01497"/>
    </source>
</evidence>
<dbReference type="Pfam" id="PF01497">
    <property type="entry name" value="Peripla_BP_2"/>
    <property type="match status" value="1"/>
</dbReference>
<dbReference type="CDD" id="cd01647">
    <property type="entry name" value="RT_LTR"/>
    <property type="match status" value="1"/>
</dbReference>
<dbReference type="Gene3D" id="3.30.70.270">
    <property type="match status" value="1"/>
</dbReference>
<dbReference type="SUPFAM" id="SSF53807">
    <property type="entry name" value="Helical backbone' metal receptor"/>
    <property type="match status" value="1"/>
</dbReference>
<dbReference type="PANTHER" id="PTHR42860:SF3">
    <property type="entry name" value="FE_B12 PERIPLASMIC-BINDING DOMAIN-CONTAINING PROTEIN"/>
    <property type="match status" value="1"/>
</dbReference>
<dbReference type="Proteomes" id="UP000265515">
    <property type="component" value="Unassembled WGS sequence"/>
</dbReference>
<reference evidence="4 5" key="1">
    <citation type="journal article" date="2018" name="Cell">
        <title>The Chara Genome: Secondary Complexity and Implications for Plant Terrestrialization.</title>
        <authorList>
            <person name="Nishiyama T."/>
            <person name="Sakayama H."/>
            <person name="Vries J.D."/>
            <person name="Buschmann H."/>
            <person name="Saint-Marcoux D."/>
            <person name="Ullrich K.K."/>
            <person name="Haas F.B."/>
            <person name="Vanderstraeten L."/>
            <person name="Becker D."/>
            <person name="Lang D."/>
            <person name="Vosolsobe S."/>
            <person name="Rombauts S."/>
            <person name="Wilhelmsson P.K.I."/>
            <person name="Janitza P."/>
            <person name="Kern R."/>
            <person name="Heyl A."/>
            <person name="Rumpler F."/>
            <person name="Villalobos L.I.A.C."/>
            <person name="Clay J.M."/>
            <person name="Skokan R."/>
            <person name="Toyoda A."/>
            <person name="Suzuki Y."/>
            <person name="Kagoshima H."/>
            <person name="Schijlen E."/>
            <person name="Tajeshwar N."/>
            <person name="Catarino B."/>
            <person name="Hetherington A.J."/>
            <person name="Saltykova A."/>
            <person name="Bonnot C."/>
            <person name="Breuninger H."/>
            <person name="Symeonidi A."/>
            <person name="Radhakrishnan G.V."/>
            <person name="Van Nieuwerburgh F."/>
            <person name="Deforce D."/>
            <person name="Chang C."/>
            <person name="Karol K.G."/>
            <person name="Hedrich R."/>
            <person name="Ulvskov P."/>
            <person name="Glockner G."/>
            <person name="Delwiche C.F."/>
            <person name="Petrasek J."/>
            <person name="Van de Peer Y."/>
            <person name="Friml J."/>
            <person name="Beilby M."/>
            <person name="Dolan L."/>
            <person name="Kohara Y."/>
            <person name="Sugano S."/>
            <person name="Fujiyama A."/>
            <person name="Delaux P.-M."/>
            <person name="Quint M."/>
            <person name="TheiBen G."/>
            <person name="Hagemann M."/>
            <person name="Harholt J."/>
            <person name="Dunand C."/>
            <person name="Zachgo S."/>
            <person name="Langdale J."/>
            <person name="Maumus F."/>
            <person name="Straeten D.V.D."/>
            <person name="Gould S.B."/>
            <person name="Rensing S.A."/>
        </authorList>
    </citation>
    <scope>NUCLEOTIDE SEQUENCE [LARGE SCALE GENOMIC DNA]</scope>
    <source>
        <strain evidence="4 5">S276</strain>
    </source>
</reference>
<comment type="caution">
    <text evidence="4">The sequence shown here is derived from an EMBL/GenBank/DDBJ whole genome shotgun (WGS) entry which is preliminary data.</text>
</comment>
<organism evidence="4 5">
    <name type="scientific">Chara braunii</name>
    <name type="common">Braun's stonewort</name>
    <dbReference type="NCBI Taxonomy" id="69332"/>
    <lineage>
        <taxon>Eukaryota</taxon>
        <taxon>Viridiplantae</taxon>
        <taxon>Streptophyta</taxon>
        <taxon>Charophyceae</taxon>
        <taxon>Charales</taxon>
        <taxon>Characeae</taxon>
        <taxon>Chara</taxon>
    </lineage>
</organism>
<protein>
    <submittedName>
        <fullName evidence="4">Uncharacterized protein</fullName>
    </submittedName>
</protein>
<dbReference type="Pfam" id="PF00078">
    <property type="entry name" value="RVT_1"/>
    <property type="match status" value="1"/>
</dbReference>
<dbReference type="AlphaFoldDB" id="A0A388LEP2"/>
<feature type="domain" description="Reverse transcriptase" evidence="2">
    <location>
        <begin position="361"/>
        <end position="533"/>
    </location>
</feature>
<dbReference type="InterPro" id="IPR002491">
    <property type="entry name" value="ABC_transptr_periplasmic_BD"/>
</dbReference>
<proteinExistence type="predicted"/>
<accession>A0A388LEP2</accession>